<reference evidence="3 4" key="1">
    <citation type="journal article" date="2016" name="J. Microbiol.">
        <title>Dankookia rubra gen. nov., sp. nov., an alphaproteobacterium isolated from sediment of a shallow stream.</title>
        <authorList>
            <person name="Kim W.H."/>
            <person name="Kim D.H."/>
            <person name="Kang K."/>
            <person name="Ahn T.Y."/>
        </authorList>
    </citation>
    <scope>NUCLEOTIDE SEQUENCE [LARGE SCALE GENOMIC DNA]</scope>
    <source>
        <strain evidence="3 4">JCM30602</strain>
    </source>
</reference>
<dbReference type="SUPFAM" id="SSF53850">
    <property type="entry name" value="Periplasmic binding protein-like II"/>
    <property type="match status" value="1"/>
</dbReference>
<dbReference type="PIRSF" id="PIRSF017082">
    <property type="entry name" value="YflP"/>
    <property type="match status" value="1"/>
</dbReference>
<dbReference type="PANTHER" id="PTHR42928:SF5">
    <property type="entry name" value="BLR1237 PROTEIN"/>
    <property type="match status" value="1"/>
</dbReference>
<keyword evidence="2" id="KW-0732">Signal</keyword>
<comment type="caution">
    <text evidence="3">The sequence shown here is derived from an EMBL/GenBank/DDBJ whole genome shotgun (WGS) entry which is preliminary data.</text>
</comment>
<feature type="signal peptide" evidence="2">
    <location>
        <begin position="1"/>
        <end position="22"/>
    </location>
</feature>
<evidence type="ECO:0000313" key="3">
    <source>
        <dbReference type="EMBL" id="TDH62698.1"/>
    </source>
</evidence>
<keyword evidence="4" id="KW-1185">Reference proteome</keyword>
<accession>A0A4R5QIQ8</accession>
<dbReference type="Gene3D" id="3.40.190.150">
    <property type="entry name" value="Bordetella uptake gene, domain 1"/>
    <property type="match status" value="1"/>
</dbReference>
<gene>
    <name evidence="3" type="ORF">E2C06_09845</name>
</gene>
<dbReference type="Proteomes" id="UP000295096">
    <property type="component" value="Unassembled WGS sequence"/>
</dbReference>
<feature type="chain" id="PRO_5020262759" evidence="2">
    <location>
        <begin position="23"/>
        <end position="324"/>
    </location>
</feature>
<protein>
    <submittedName>
        <fullName evidence="3">Tripartite tricarboxylate transporter substrate binding protein</fullName>
    </submittedName>
</protein>
<evidence type="ECO:0000256" key="1">
    <source>
        <dbReference type="ARBA" id="ARBA00006987"/>
    </source>
</evidence>
<dbReference type="AlphaFoldDB" id="A0A4R5QIQ8"/>
<organism evidence="3 4">
    <name type="scientific">Dankookia rubra</name>
    <dbReference type="NCBI Taxonomy" id="1442381"/>
    <lineage>
        <taxon>Bacteria</taxon>
        <taxon>Pseudomonadati</taxon>
        <taxon>Pseudomonadota</taxon>
        <taxon>Alphaproteobacteria</taxon>
        <taxon>Acetobacterales</taxon>
        <taxon>Roseomonadaceae</taxon>
        <taxon>Dankookia</taxon>
    </lineage>
</organism>
<evidence type="ECO:0000256" key="2">
    <source>
        <dbReference type="SAM" id="SignalP"/>
    </source>
</evidence>
<dbReference type="EMBL" id="SMSJ01000009">
    <property type="protein sequence ID" value="TDH62698.1"/>
    <property type="molecule type" value="Genomic_DNA"/>
</dbReference>
<evidence type="ECO:0000313" key="4">
    <source>
        <dbReference type="Proteomes" id="UP000295096"/>
    </source>
</evidence>
<proteinExistence type="inferred from homology"/>
<dbReference type="InterPro" id="IPR005064">
    <property type="entry name" value="BUG"/>
</dbReference>
<sequence>MPTRRTLLRAAPVLLAPAGARAQPEWPTRPIRILVPYGTGGSTDVAARLLADRLSQMLPQRAVVENRTGAGGNLAAAAVAKGPGDGSVLLFTNVGQAAAKALFPKLDYDPETELRAVTTVTEGPMALLVPPNSPYRTMQELLDAARRQPGRLTYGSSGGGGALQLVSLQFLRAAGVRMTEVAYRGSGQAQLDLAAGSLDMLFDSGIAGFAAVRADRAQILAVSSAQRSTVMPEVPTVAEAGLPGATFSIWQMLMAPAATPDATMARIHAAVVEALAEPVLRQRLTDLGAERIPGNPQAEAQRHYLAEVARWGGLLRSAEPTYNR</sequence>
<dbReference type="InterPro" id="IPR042100">
    <property type="entry name" value="Bug_dom1"/>
</dbReference>
<dbReference type="Gene3D" id="3.40.190.10">
    <property type="entry name" value="Periplasmic binding protein-like II"/>
    <property type="match status" value="1"/>
</dbReference>
<comment type="similarity">
    <text evidence="1">Belongs to the UPF0065 (bug) family.</text>
</comment>
<dbReference type="PANTHER" id="PTHR42928">
    <property type="entry name" value="TRICARBOXYLATE-BINDING PROTEIN"/>
    <property type="match status" value="1"/>
</dbReference>
<name>A0A4R5QIQ8_9PROT</name>
<dbReference type="RefSeq" id="WP_133288431.1">
    <property type="nucleotide sequence ID" value="NZ_SMSJ01000009.1"/>
</dbReference>
<dbReference type="OrthoDB" id="8264321at2"/>
<dbReference type="Pfam" id="PF03401">
    <property type="entry name" value="TctC"/>
    <property type="match status" value="1"/>
</dbReference>